<dbReference type="PANTHER" id="PTHR47331:SF5">
    <property type="entry name" value="RIBONUCLEASE H"/>
    <property type="match status" value="1"/>
</dbReference>
<dbReference type="Pfam" id="PF03564">
    <property type="entry name" value="DUF1759"/>
    <property type="match status" value="1"/>
</dbReference>
<feature type="non-terminal residue" evidence="2">
    <location>
        <position position="367"/>
    </location>
</feature>
<dbReference type="EMBL" id="VUJU01017329">
    <property type="protein sequence ID" value="KAF0683820.1"/>
    <property type="molecule type" value="Genomic_DNA"/>
</dbReference>
<comment type="caution">
    <text evidence="2">The sequence shown here is derived from an EMBL/GenBank/DDBJ whole genome shotgun (WGS) entry which is preliminary data.</text>
</comment>
<evidence type="ECO:0000313" key="3">
    <source>
        <dbReference type="Proteomes" id="UP000478052"/>
    </source>
</evidence>
<dbReference type="PANTHER" id="PTHR47331">
    <property type="entry name" value="PHD-TYPE DOMAIN-CONTAINING PROTEIN"/>
    <property type="match status" value="1"/>
</dbReference>
<proteinExistence type="predicted"/>
<feature type="region of interest" description="Disordered" evidence="1">
    <location>
        <begin position="84"/>
        <end position="109"/>
    </location>
</feature>
<accession>A0A6G0VIV3</accession>
<organism evidence="2 3">
    <name type="scientific">Aphis craccivora</name>
    <name type="common">Cowpea aphid</name>
    <dbReference type="NCBI Taxonomy" id="307492"/>
    <lineage>
        <taxon>Eukaryota</taxon>
        <taxon>Metazoa</taxon>
        <taxon>Ecdysozoa</taxon>
        <taxon>Arthropoda</taxon>
        <taxon>Hexapoda</taxon>
        <taxon>Insecta</taxon>
        <taxon>Pterygota</taxon>
        <taxon>Neoptera</taxon>
        <taxon>Paraneoptera</taxon>
        <taxon>Hemiptera</taxon>
        <taxon>Sternorrhyncha</taxon>
        <taxon>Aphidomorpha</taxon>
        <taxon>Aphidoidea</taxon>
        <taxon>Aphididae</taxon>
        <taxon>Aphidini</taxon>
        <taxon>Aphis</taxon>
        <taxon>Aphis</taxon>
    </lineage>
</organism>
<evidence type="ECO:0000313" key="2">
    <source>
        <dbReference type="EMBL" id="KAF0683820.1"/>
    </source>
</evidence>
<reference evidence="2 3" key="1">
    <citation type="submission" date="2019-08" db="EMBL/GenBank/DDBJ databases">
        <title>Whole genome of Aphis craccivora.</title>
        <authorList>
            <person name="Voronova N.V."/>
            <person name="Shulinski R.S."/>
            <person name="Bandarenka Y.V."/>
            <person name="Zhorov D.G."/>
            <person name="Warner D."/>
        </authorList>
    </citation>
    <scope>NUCLEOTIDE SEQUENCE [LARGE SCALE GENOMIC DNA]</scope>
    <source>
        <strain evidence="2">180601</strain>
        <tissue evidence="2">Whole Body</tissue>
    </source>
</reference>
<dbReference type="AlphaFoldDB" id="A0A6G0VIV3"/>
<evidence type="ECO:0000256" key="1">
    <source>
        <dbReference type="SAM" id="MobiDB-lite"/>
    </source>
</evidence>
<protein>
    <submittedName>
        <fullName evidence="2">Integrase catalytic domain-containing protein</fullName>
    </submittedName>
</protein>
<dbReference type="Pfam" id="PF13650">
    <property type="entry name" value="Asp_protease_2"/>
    <property type="match status" value="1"/>
</dbReference>
<gene>
    <name evidence="2" type="ORF">FWK35_00037551</name>
</gene>
<feature type="non-terminal residue" evidence="2">
    <location>
        <position position="1"/>
    </location>
</feature>
<dbReference type="Proteomes" id="UP000478052">
    <property type="component" value="Unassembled WGS sequence"/>
</dbReference>
<dbReference type="InterPro" id="IPR021109">
    <property type="entry name" value="Peptidase_aspartic_dom_sf"/>
</dbReference>
<dbReference type="Gene3D" id="2.40.70.10">
    <property type="entry name" value="Acid Proteases"/>
    <property type="match status" value="1"/>
</dbReference>
<sequence>RVEACQAKELQGLYSSMSAHVAALEALGQPVNSWDAWLITIILRKLDHATSHEWQVRRTNTELPKYSELQQFLSSRCVALESSETLRHTSDEDKRKPETNSSYLKGNAHNHPRKALYTTNHNVKCECCAGEHRIYACSKFKEMPVGSRVQKVREVKLCFNCFSNMHMADVCKSKYSCRVSTVNEEATTEKADNPNAKVLCAAQRVNHVFLATAIVSVLDRYGEKRPCRVVLDSGSQINFVSRKMARLLNLAREKVELPVTGIGANRTHSTACITIDVLSRIKEFQVALVCHVLPTIVDDLSPHADGKSDWNIPKELNSQLADPLFHSSGPIDMLIGGGVFFDILETRRIRLGTGSLCLQDTKFGWVI</sequence>
<dbReference type="OrthoDB" id="6610017at2759"/>
<feature type="compositionally biased region" description="Basic and acidic residues" evidence="1">
    <location>
        <begin position="84"/>
        <end position="98"/>
    </location>
</feature>
<name>A0A6G0VIV3_APHCR</name>
<dbReference type="InterPro" id="IPR005312">
    <property type="entry name" value="DUF1759"/>
</dbReference>
<keyword evidence="3" id="KW-1185">Reference proteome</keyword>